<keyword evidence="7" id="KW-0119">Carbohydrate metabolism</keyword>
<name>A0ABN9THR7_9DINO</name>
<comment type="caution">
    <text evidence="11">The sequence shown here is derived from an EMBL/GenBank/DDBJ whole genome shotgun (WGS) entry which is preliminary data.</text>
</comment>
<evidence type="ECO:0000256" key="2">
    <source>
        <dbReference type="ARBA" id="ARBA00006044"/>
    </source>
</evidence>
<evidence type="ECO:0000256" key="8">
    <source>
        <dbReference type="ARBA" id="ARBA00023295"/>
    </source>
</evidence>
<evidence type="ECO:0000313" key="11">
    <source>
        <dbReference type="EMBL" id="CAK0845371.1"/>
    </source>
</evidence>
<keyword evidence="9" id="KW-0624">Polysaccharide degradation</keyword>
<keyword evidence="8" id="KW-0326">Glycosidase</keyword>
<dbReference type="EMBL" id="CAUYUJ010014732">
    <property type="protein sequence ID" value="CAK0845371.1"/>
    <property type="molecule type" value="Genomic_DNA"/>
</dbReference>
<comment type="catalytic activity">
    <reaction evidence="1">
        <text>Hydrolysis of (1-&gt;4)-beta-D-glucosidic linkages in cellulose and cellotetraose, releasing cellobiose from the non-reducing ends of the chains.</text>
        <dbReference type="EC" id="3.2.1.91"/>
    </reaction>
</comment>
<evidence type="ECO:0000256" key="4">
    <source>
        <dbReference type="ARBA" id="ARBA00022729"/>
    </source>
</evidence>
<evidence type="ECO:0000256" key="7">
    <source>
        <dbReference type="ARBA" id="ARBA00023277"/>
    </source>
</evidence>
<dbReference type="InterPro" id="IPR013320">
    <property type="entry name" value="ConA-like_dom_sf"/>
</dbReference>
<evidence type="ECO:0000256" key="5">
    <source>
        <dbReference type="ARBA" id="ARBA00022801"/>
    </source>
</evidence>
<dbReference type="Proteomes" id="UP001189429">
    <property type="component" value="Unassembled WGS sequence"/>
</dbReference>
<protein>
    <recommendedName>
        <fullName evidence="3">cellulose 1,4-beta-cellobiosidase (non-reducing end)</fullName>
        <ecNumber evidence="3">3.2.1.91</ecNumber>
    </recommendedName>
</protein>
<keyword evidence="6" id="KW-0136">Cellulose degradation</keyword>
<feature type="compositionally biased region" description="Pro residues" evidence="10">
    <location>
        <begin position="144"/>
        <end position="154"/>
    </location>
</feature>
<gene>
    <name evidence="11" type="ORF">PCOR1329_LOCUS39184</name>
</gene>
<comment type="similarity">
    <text evidence="2">Belongs to the glycosyl hydrolase 7 (cellulase C) family.</text>
</comment>
<evidence type="ECO:0000256" key="1">
    <source>
        <dbReference type="ARBA" id="ARBA00001641"/>
    </source>
</evidence>
<evidence type="ECO:0000313" key="12">
    <source>
        <dbReference type="Proteomes" id="UP001189429"/>
    </source>
</evidence>
<reference evidence="11" key="1">
    <citation type="submission" date="2023-10" db="EMBL/GenBank/DDBJ databases">
        <authorList>
            <person name="Chen Y."/>
            <person name="Shah S."/>
            <person name="Dougan E. K."/>
            <person name="Thang M."/>
            <person name="Chan C."/>
        </authorList>
    </citation>
    <scope>NUCLEOTIDE SEQUENCE [LARGE SCALE GENOMIC DNA]</scope>
</reference>
<dbReference type="SUPFAM" id="SSF49899">
    <property type="entry name" value="Concanavalin A-like lectins/glucanases"/>
    <property type="match status" value="1"/>
</dbReference>
<dbReference type="EC" id="3.2.1.91" evidence="3"/>
<dbReference type="PANTHER" id="PTHR33753">
    <property type="entry name" value="1,4-BETA-D-GLUCAN CELLOBIOHYDROLASE B"/>
    <property type="match status" value="1"/>
</dbReference>
<dbReference type="Gene3D" id="2.70.100.10">
    <property type="entry name" value="Glycoside hydrolase, family 7, domain"/>
    <property type="match status" value="1"/>
</dbReference>
<evidence type="ECO:0000256" key="10">
    <source>
        <dbReference type="SAM" id="MobiDB-lite"/>
    </source>
</evidence>
<keyword evidence="12" id="KW-1185">Reference proteome</keyword>
<evidence type="ECO:0000256" key="6">
    <source>
        <dbReference type="ARBA" id="ARBA00023001"/>
    </source>
</evidence>
<accession>A0ABN9THR7</accession>
<evidence type="ECO:0000256" key="3">
    <source>
        <dbReference type="ARBA" id="ARBA00012561"/>
    </source>
</evidence>
<dbReference type="PANTHER" id="PTHR33753:SF2">
    <property type="entry name" value="GLYCOSIDE HYDROLASE FAMILY 7 PROTEIN"/>
    <property type="match status" value="1"/>
</dbReference>
<dbReference type="InterPro" id="IPR037019">
    <property type="entry name" value="Glyco_hydro_7_sf"/>
</dbReference>
<dbReference type="InterPro" id="IPR001722">
    <property type="entry name" value="Glyco_hydro_7"/>
</dbReference>
<evidence type="ECO:0000256" key="9">
    <source>
        <dbReference type="ARBA" id="ARBA00023326"/>
    </source>
</evidence>
<feature type="region of interest" description="Disordered" evidence="10">
    <location>
        <begin position="139"/>
        <end position="178"/>
    </location>
</feature>
<sequence>MSLHACASSEPEKCVGDECARKCDSMGCQFDPLALGAMDFFGPGARVDSSKPITVHSRVGRGRRITEDGTDTGKLSKVRRFYTQNGQTIENAKPDASTFPTLLSSNSVTDEFCAAQKELQGTSAGEGYLGRPRSAPHWTTAWCSPPPSSRPSPPRGLARAPMPVRRATPPCRSSTSCTGTPEITSTCPTCDDQVTREARGNDEEESEQVVVADAAKKAAPKPFVQTDAFRYIMYGAGILTLGLVGSTCASGKSAGFRPPAGNPRGRR</sequence>
<keyword evidence="4" id="KW-0732">Signal</keyword>
<organism evidence="11 12">
    <name type="scientific">Prorocentrum cordatum</name>
    <dbReference type="NCBI Taxonomy" id="2364126"/>
    <lineage>
        <taxon>Eukaryota</taxon>
        <taxon>Sar</taxon>
        <taxon>Alveolata</taxon>
        <taxon>Dinophyceae</taxon>
        <taxon>Prorocentrales</taxon>
        <taxon>Prorocentraceae</taxon>
        <taxon>Prorocentrum</taxon>
    </lineage>
</organism>
<keyword evidence="5" id="KW-0378">Hydrolase</keyword>
<dbReference type="Pfam" id="PF00840">
    <property type="entry name" value="Glyco_hydro_7"/>
    <property type="match status" value="1"/>
</dbReference>
<proteinExistence type="inferred from homology"/>